<dbReference type="PANTHER" id="PTHR30250">
    <property type="entry name" value="PST FAMILY PREDICTED COLANIC ACID TRANSPORTER"/>
    <property type="match status" value="1"/>
</dbReference>
<evidence type="ECO:0000256" key="1">
    <source>
        <dbReference type="ARBA" id="ARBA00004651"/>
    </source>
</evidence>
<feature type="transmembrane region" description="Helical" evidence="6">
    <location>
        <begin position="120"/>
        <end position="140"/>
    </location>
</feature>
<evidence type="ECO:0000256" key="2">
    <source>
        <dbReference type="ARBA" id="ARBA00022475"/>
    </source>
</evidence>
<dbReference type="InterPro" id="IPR050833">
    <property type="entry name" value="Poly_Biosynth_Transport"/>
</dbReference>
<dbReference type="Proteomes" id="UP001430919">
    <property type="component" value="Unassembled WGS sequence"/>
</dbReference>
<sequence length="489" mass="56138">MGIVLNQSFKNTIITYIGFGIGAINTLYLYPVYLGATYYALTNYILSAANVIMPLFAIGMQNTLVKFYSQYKTEEEREQFLSFTALFPVLMCIPLGIIGFLFFDDITAFVSKKNPVVKEFILLIPFIGICMAYFEIFYAWARVHMHSVFGNFIKEVGLRLFSSIALVGLYFHWITLIQFVYITAGIYFIAFIVTMFYAFSIKKPNFQITIPENVKSVMEYTFFIILSGSVANLLLDGDKLMLNQYMKIENIAYYSVATYIALVISVPSRAMHQIVYPITAKLMHDDKYDELNDLYKKTSINLQIVGGFVMLCIFVNINQLYELVPKEYGGGIAVVFMIGLSKYFDLILGNNNAIIFNTKYYRMVLYLGLLLVFLTVVLNMIFIPIYGIKGSAFATLLSITLYSLAKLLFVVKRLHLYPFTNQTLYSIALTFVLFLLFYFWEFPFYPLIGISLKSILVTILYVYLNYKFAISKEINQVINNFLNKLGIKV</sequence>
<dbReference type="RefSeq" id="WP_229990724.1">
    <property type="nucleotide sequence ID" value="NZ_JAJJMO010000001.1"/>
</dbReference>
<feature type="transmembrane region" description="Helical" evidence="6">
    <location>
        <begin position="80"/>
        <end position="100"/>
    </location>
</feature>
<feature type="transmembrane region" description="Helical" evidence="6">
    <location>
        <begin position="179"/>
        <end position="199"/>
    </location>
</feature>
<feature type="transmembrane region" description="Helical" evidence="6">
    <location>
        <begin position="220"/>
        <end position="237"/>
    </location>
</feature>
<dbReference type="Pfam" id="PF01943">
    <property type="entry name" value="Polysacc_synt"/>
    <property type="match status" value="1"/>
</dbReference>
<feature type="transmembrane region" description="Helical" evidence="6">
    <location>
        <begin position="364"/>
        <end position="386"/>
    </location>
</feature>
<comment type="caution">
    <text evidence="7">The sequence shown here is derived from an EMBL/GenBank/DDBJ whole genome shotgun (WGS) entry which is preliminary data.</text>
</comment>
<evidence type="ECO:0000256" key="3">
    <source>
        <dbReference type="ARBA" id="ARBA00022692"/>
    </source>
</evidence>
<feature type="transmembrane region" description="Helical" evidence="6">
    <location>
        <begin position="152"/>
        <end position="173"/>
    </location>
</feature>
<comment type="subcellular location">
    <subcellularLocation>
        <location evidence="1">Cell membrane</location>
        <topology evidence="1">Multi-pass membrane protein</topology>
    </subcellularLocation>
</comment>
<evidence type="ECO:0000256" key="6">
    <source>
        <dbReference type="SAM" id="Phobius"/>
    </source>
</evidence>
<keyword evidence="5 6" id="KW-0472">Membrane</keyword>
<proteinExistence type="predicted"/>
<feature type="transmembrane region" description="Helical" evidence="6">
    <location>
        <begin position="300"/>
        <end position="321"/>
    </location>
</feature>
<evidence type="ECO:0000313" key="8">
    <source>
        <dbReference type="Proteomes" id="UP001430919"/>
    </source>
</evidence>
<dbReference type="EMBL" id="JAJJMO010000001">
    <property type="protein sequence ID" value="MCC9073816.1"/>
    <property type="molecule type" value="Genomic_DNA"/>
</dbReference>
<evidence type="ECO:0000313" key="7">
    <source>
        <dbReference type="EMBL" id="MCC9073816.1"/>
    </source>
</evidence>
<protein>
    <submittedName>
        <fullName evidence="7">Oligosaccharide flippase family protein</fullName>
    </submittedName>
</protein>
<dbReference type="PANTHER" id="PTHR30250:SF11">
    <property type="entry name" value="O-ANTIGEN TRANSPORTER-RELATED"/>
    <property type="match status" value="1"/>
</dbReference>
<keyword evidence="3 6" id="KW-0812">Transmembrane</keyword>
<reference evidence="7" key="1">
    <citation type="submission" date="2021-11" db="EMBL/GenBank/DDBJ databases">
        <title>Description of novel Flavobacterium species.</title>
        <authorList>
            <person name="Saticioglu I.B."/>
            <person name="Ay H."/>
            <person name="Altun S."/>
            <person name="Duman M."/>
        </authorList>
    </citation>
    <scope>NUCLEOTIDE SEQUENCE</scope>
    <source>
        <strain evidence="7">F-65</strain>
    </source>
</reference>
<evidence type="ECO:0000256" key="5">
    <source>
        <dbReference type="ARBA" id="ARBA00023136"/>
    </source>
</evidence>
<feature type="transmembrane region" description="Helical" evidence="6">
    <location>
        <begin position="36"/>
        <end position="59"/>
    </location>
</feature>
<feature type="transmembrane region" description="Helical" evidence="6">
    <location>
        <begin position="446"/>
        <end position="464"/>
    </location>
</feature>
<keyword evidence="2" id="KW-1003">Cell membrane</keyword>
<feature type="transmembrane region" description="Helical" evidence="6">
    <location>
        <begin position="327"/>
        <end position="344"/>
    </location>
</feature>
<keyword evidence="8" id="KW-1185">Reference proteome</keyword>
<feature type="transmembrane region" description="Helical" evidence="6">
    <location>
        <begin position="12"/>
        <end position="30"/>
    </location>
</feature>
<feature type="transmembrane region" description="Helical" evidence="6">
    <location>
        <begin position="392"/>
        <end position="411"/>
    </location>
</feature>
<dbReference type="InterPro" id="IPR002797">
    <property type="entry name" value="Polysacc_synth"/>
</dbReference>
<keyword evidence="4 6" id="KW-1133">Transmembrane helix</keyword>
<feature type="transmembrane region" description="Helical" evidence="6">
    <location>
        <begin position="423"/>
        <end position="440"/>
    </location>
</feature>
<accession>A0ABS8MYF7</accession>
<gene>
    <name evidence="7" type="ORF">LNQ49_19725</name>
</gene>
<evidence type="ECO:0000256" key="4">
    <source>
        <dbReference type="ARBA" id="ARBA00022989"/>
    </source>
</evidence>
<name>A0ABS8MYF7_9FLAO</name>
<organism evidence="7 8">
    <name type="scientific">Flavobacterium pisciphilum</name>
    <dbReference type="NCBI Taxonomy" id="2893755"/>
    <lineage>
        <taxon>Bacteria</taxon>
        <taxon>Pseudomonadati</taxon>
        <taxon>Bacteroidota</taxon>
        <taxon>Flavobacteriia</taxon>
        <taxon>Flavobacteriales</taxon>
        <taxon>Flavobacteriaceae</taxon>
        <taxon>Flavobacterium</taxon>
    </lineage>
</organism>